<dbReference type="GO" id="GO:0072686">
    <property type="term" value="C:mitotic spindle"/>
    <property type="evidence" value="ECO:0000318"/>
    <property type="project" value="GO_Central"/>
</dbReference>
<gene>
    <name evidence="8" type="primary">LOC104589335</name>
</gene>
<dbReference type="InterPro" id="IPR056932">
    <property type="entry name" value="TPR_ESP1_2nd"/>
</dbReference>
<dbReference type="GO" id="GO:0051307">
    <property type="term" value="P:meiotic chromosome separation"/>
    <property type="evidence" value="ECO:0000318"/>
    <property type="project" value="GO_Central"/>
</dbReference>
<feature type="compositionally biased region" description="Basic and acidic residues" evidence="5">
    <location>
        <begin position="1331"/>
        <end position="1342"/>
    </location>
</feature>
<dbReference type="Pfam" id="PF25110">
    <property type="entry name" value="TPR_ESP1"/>
    <property type="match status" value="1"/>
</dbReference>
<evidence type="ECO:0000259" key="6">
    <source>
        <dbReference type="PROSITE" id="PS51700"/>
    </source>
</evidence>
<feature type="region of interest" description="Disordered" evidence="5">
    <location>
        <begin position="2171"/>
        <end position="2192"/>
    </location>
</feature>
<dbReference type="Pfam" id="PF03568">
    <property type="entry name" value="Separin_C"/>
    <property type="match status" value="1"/>
</dbReference>
<dbReference type="KEGG" id="nnu:104589335"/>
<dbReference type="EC" id="3.4.22.49" evidence="2"/>
<dbReference type="FunCoup" id="A0A1U7ZDB4">
    <property type="interactions" value="822"/>
</dbReference>
<feature type="domain" description="Peptidase C50" evidence="6">
    <location>
        <begin position="2005"/>
        <end position="2099"/>
    </location>
</feature>
<dbReference type="GO" id="GO:0005737">
    <property type="term" value="C:cytoplasm"/>
    <property type="evidence" value="ECO:0000318"/>
    <property type="project" value="GO_Central"/>
</dbReference>
<dbReference type="PANTHER" id="PTHR12792:SF0">
    <property type="entry name" value="SEPARIN"/>
    <property type="match status" value="1"/>
</dbReference>
<accession>A0A1U7ZDB4</accession>
<keyword evidence="3" id="KW-0378">Hydrolase</keyword>
<proteinExistence type="predicted"/>
<dbReference type="PROSITE" id="PS51700">
    <property type="entry name" value="SEPARIN"/>
    <property type="match status" value="1"/>
</dbReference>
<dbReference type="GeneID" id="104589335"/>
<dbReference type="Pfam" id="PF25113">
    <property type="entry name" value="TPR_ESP1_2nd"/>
    <property type="match status" value="1"/>
</dbReference>
<evidence type="ECO:0000313" key="7">
    <source>
        <dbReference type="Proteomes" id="UP000189703"/>
    </source>
</evidence>
<evidence type="ECO:0000256" key="5">
    <source>
        <dbReference type="SAM" id="MobiDB-lite"/>
    </source>
</evidence>
<comment type="catalytic activity">
    <reaction evidence="1">
        <text>All bonds known to be hydrolyzed by this endopeptidase have arginine in P1 and an acidic residue in P4. P6 is often occupied by an acidic residue or by a hydroxy-amino-acid residue, the phosphorylation of which enhances cleavage.</text>
        <dbReference type="EC" id="3.4.22.49"/>
    </reaction>
</comment>
<dbReference type="PANTHER" id="PTHR12792">
    <property type="entry name" value="EXTRA SPINDLE POLES 1-RELATED"/>
    <property type="match status" value="1"/>
</dbReference>
<dbReference type="Proteomes" id="UP000189703">
    <property type="component" value="Unplaced"/>
</dbReference>
<evidence type="ECO:0000313" key="8">
    <source>
        <dbReference type="RefSeq" id="XP_010245917.1"/>
    </source>
</evidence>
<feature type="compositionally biased region" description="Basic residues" evidence="5">
    <location>
        <begin position="1320"/>
        <end position="1330"/>
    </location>
</feature>
<evidence type="ECO:0000256" key="2">
    <source>
        <dbReference type="ARBA" id="ARBA00012489"/>
    </source>
</evidence>
<dbReference type="InterPro" id="IPR030397">
    <property type="entry name" value="SEPARIN_core_dom"/>
</dbReference>
<evidence type="ECO:0000256" key="4">
    <source>
        <dbReference type="ARBA" id="ARBA00022829"/>
    </source>
</evidence>
<dbReference type="InterPro" id="IPR005314">
    <property type="entry name" value="Peptidase_C50"/>
</dbReference>
<dbReference type="eggNOG" id="KOG1849">
    <property type="taxonomic scope" value="Eukaryota"/>
</dbReference>
<protein>
    <recommendedName>
        <fullName evidence="2">separase</fullName>
        <ecNumber evidence="2">3.4.22.49</ecNumber>
    </recommendedName>
</protein>
<evidence type="ECO:0000256" key="1">
    <source>
        <dbReference type="ARBA" id="ARBA00000451"/>
    </source>
</evidence>
<dbReference type="GO" id="GO:0005634">
    <property type="term" value="C:nucleus"/>
    <property type="evidence" value="ECO:0000318"/>
    <property type="project" value="GO_Central"/>
</dbReference>
<keyword evidence="7" id="KW-1185">Reference proteome</keyword>
<keyword evidence="4" id="KW-0159">Chromosome partition</keyword>
<dbReference type="OrthoDB" id="10255632at2759"/>
<evidence type="ECO:0000256" key="3">
    <source>
        <dbReference type="ARBA" id="ARBA00022801"/>
    </source>
</evidence>
<dbReference type="GO" id="GO:0004197">
    <property type="term" value="F:cysteine-type endopeptidase activity"/>
    <property type="evidence" value="ECO:0000318"/>
    <property type="project" value="GO_Central"/>
</dbReference>
<dbReference type="RefSeq" id="XP_010245917.1">
    <property type="nucleotide sequence ID" value="XM_010247615.2"/>
</dbReference>
<feature type="region of interest" description="Disordered" evidence="5">
    <location>
        <begin position="1312"/>
        <end position="1357"/>
    </location>
</feature>
<dbReference type="GO" id="GO:0006508">
    <property type="term" value="P:proteolysis"/>
    <property type="evidence" value="ECO:0007669"/>
    <property type="project" value="InterPro"/>
</dbReference>
<name>A0A1U7ZDB4_NELNU</name>
<reference evidence="8" key="1">
    <citation type="submission" date="2025-08" db="UniProtKB">
        <authorList>
            <consortium name="RefSeq"/>
        </authorList>
    </citation>
    <scope>IDENTIFICATION</scope>
</reference>
<dbReference type="InterPro" id="IPR056933">
    <property type="entry name" value="TPR_ESP1"/>
</dbReference>
<dbReference type="InParanoid" id="A0A1U7ZDB4"/>
<organism evidence="7 8">
    <name type="scientific">Nelumbo nucifera</name>
    <name type="common">Sacred lotus</name>
    <dbReference type="NCBI Taxonomy" id="4432"/>
    <lineage>
        <taxon>Eukaryota</taxon>
        <taxon>Viridiplantae</taxon>
        <taxon>Streptophyta</taxon>
        <taxon>Embryophyta</taxon>
        <taxon>Tracheophyta</taxon>
        <taxon>Spermatophyta</taxon>
        <taxon>Magnoliopsida</taxon>
        <taxon>Proteales</taxon>
        <taxon>Nelumbonaceae</taxon>
        <taxon>Nelumbo</taxon>
    </lineage>
</organism>
<dbReference type="OMA" id="SYCANKC"/>
<sequence length="2235" mass="250331">MDSSTESSLIAALENSDYRGIHRRFSDYLKPFADFIVLNEDADSKKPKKTQKSKKKTEPDWTQIRPLAKKFLPFLNRSLSLLPKRLSESPKPGCGEEDERAQELFDTYKLCLDCLSCLSSQLSCKPYSMHCQRIRLVHCFEAWGRFGEAECEVRVILESLRSISLAPSGSKPAKGKKNEDGLLPDMTKENADPDLALLLVEVVATLVKCTFMSKSKDGGAYRSVLSLLDQLGPWFRVLDAKVFERLHGLLVTNLNKCLLFMVGESTCFDGDLLNSFCMITLTEFLKSSMKDQFVKFARRICSSLFLHPESGVPVIIDILRCALISISCECKVAMVCSVNEFLDLACYCANKCRTANINTDKVATLFNEVASELHHVYDYPPEYQQDLTPVDLILKLYAAGLFISSNDVHSRGGGTSITESSKEEFAIRLLFGNEDNLQHLDSLLHSLESHFFPASSENGISYSGGEMDPRGISCLTMDSMFDISKTCKHKHGVASLLSYLNALEFLCQPFSELVNTAKKHILAESEVVFCSTKNSYIQDVFHQFCNVFFICFRCTSEKERDRFNDSRKTLLHVAVAALTVSLGMKKSVQRSVDCIDHIISNGWVQYQELKFLVAALYNVAVILYRSKQVKEALVALRLCCRASWTCVSCLCHKFMGKQEGSHDLSEDAVKDFVNETCAKSAFLLDVLYQCGSPDVDESIVDSLLNWSIAGNLLKGLNGPMSLVKQWVKIICKDYKGVDMEDHVPTLYSLLSKSSPTWSKRTVGVILEQELLAYEEMMAQLPNLCQRMQLEIMNTLLLDVYVTKENWLQKSRIFIRKGGAFRAQGIEYLDSCIQCLSEAICILNDISREPSSSSCSVHHQLAIAYSLRALCTQETEPNSKLILHDIHHAVKLWLGIITQDCWSNHCEFVTENLITLLYRIADLLLLKGSMQFQCDIYKLIIILLKRKNVSLEKSFSMLWANRRLAHALCISPVDEAFIVDFTEQYGVHCNSIDFWISCLKESKPLLIGFQQKFSLSSSIFPLRSHHPKSYLGIELTLDEVKEVVSDLMSRVPVPKHSAFLAGYLCYDLAERLISSGRLLEALSYAREARSLRSKLLKEKFIYSIEQTRNCSESGEATECHKYGHFNLAILGSVATEVWPGVTNSESWDMEDCILSPWNVLQCYLESTLQVGVIYEAIGNGAEAEALLLGGKSISCIQGLQLFNIAFSSTLGKIYHNKKHWDLAENELNICKQTLVDVSTTISCKQCKLALEVSIDQQIADLTRSRFSCTEQSSLKSLTFAIDLYKSSLEKINPSEWENSLSIPVNISTVEAGGSREVEVRKPRKPKNASKHTSKEQTKADHNPRITRSRKQSSGNGGLVMQQETMSVAHYGCEESCFCDKANCWTCFLMKVMEDGSMKDFISTKWELHNRRLSIRLLIGIGKCIGIHGEIHKVHEIFWQCISALSNAKKYSHSYAGIPHTILLEFIDIGRPGDIFAIERATILYNICWFSLKNYQLKDTRVTCCDMSQIQISRIVSWLMQAFILCRELPLLFQKDLETRKVIGTARETNGIYLLGGSAHQEDSETKKSFVSQSVDKVSRLLAAIFLLSTSGGLFYFPFCSGKSLSRSHWAAYFHQASLGTHLNYLFFSSMSAKLKGQNFVNSQVSNVIGSTSTITETCNLHRVAPEKVEDLEEFVTGFFVSLPTTTVICISLLGGGCASLLRGMLNCPSSLPWMLLSRLNSKRRPIVTLLPLNLVLQESLDDVDDDDDAIFRRGSISEENGSSKKWSCPWGYTVVDDVAPLFKSILEENYLSSSVSPLDDTQKNRLLWWTRRKKLDYRLGKLLRDIEDSWLGPWKCLLLGEHSECKHLESVLQKLMDDLKHKSEDDAHENLLRVIFGGAVSVSEADEYVSQLLHKCYSGSSRCCGGEKCSAFSITCDGIESLSSKAQQLILEVASGLECKCGNREPVILVLDSEIQMLPWENIPILRKQEVYRMPSVGSIFATLSKSFHPQEQIGKVVAAFPSIDPLDAFYLLNPSGDLSHTQVEFEDWFKNQKLKGKAGTAPAAEELMVALKNHDLFIYFGHGSGTQYISGHEIQKLERCAATVLMGCSSGSLSLMGCYTPQGAPLSYLLAGSPAIVANLWEVTDKDIDRFGRAMLAAWLQERSTSSIDCGQCNLVSNEFGSLRISRTMENSKKGRRKKLQEAPSSDTCKDCSGQRPKIGSFMSQAREACTLPFLIGASPVCYGVPTAIGKKKDL</sequence>
<dbReference type="STRING" id="4432.A0A1U7ZDB4"/>